<keyword evidence="21" id="KW-1185">Reference proteome</keyword>
<evidence type="ECO:0000256" key="8">
    <source>
        <dbReference type="ARBA" id="ARBA00023004"/>
    </source>
</evidence>
<keyword evidence="10 15" id="KW-0798">TonB box</keyword>
<dbReference type="GO" id="GO:0009279">
    <property type="term" value="C:cell outer membrane"/>
    <property type="evidence" value="ECO:0007669"/>
    <property type="project" value="UniProtKB-SubCell"/>
</dbReference>
<name>A0A7W6EEQ3_9HYPH</name>
<dbReference type="InterPro" id="IPR039426">
    <property type="entry name" value="TonB-dep_rcpt-like"/>
</dbReference>
<evidence type="ECO:0000259" key="18">
    <source>
        <dbReference type="Pfam" id="PF00593"/>
    </source>
</evidence>
<keyword evidence="7 17" id="KW-0732">Signal</keyword>
<evidence type="ECO:0000256" key="5">
    <source>
        <dbReference type="ARBA" id="ARBA00022496"/>
    </source>
</evidence>
<keyword evidence="6 14" id="KW-0812">Transmembrane</keyword>
<dbReference type="PANTHER" id="PTHR32552">
    <property type="entry name" value="FERRICHROME IRON RECEPTOR-RELATED"/>
    <property type="match status" value="1"/>
</dbReference>
<dbReference type="GO" id="GO:0015891">
    <property type="term" value="P:siderophore transport"/>
    <property type="evidence" value="ECO:0007669"/>
    <property type="project" value="InterPro"/>
</dbReference>
<feature type="domain" description="TonB-dependent receptor plug" evidence="19">
    <location>
        <begin position="80"/>
        <end position="183"/>
    </location>
</feature>
<dbReference type="NCBIfam" id="TIGR01783">
    <property type="entry name" value="TonB-siderophor"/>
    <property type="match status" value="1"/>
</dbReference>
<dbReference type="Gene3D" id="2.40.170.20">
    <property type="entry name" value="TonB-dependent receptor, beta-barrel domain"/>
    <property type="match status" value="1"/>
</dbReference>
<accession>A0A7W6EEQ3</accession>
<comment type="similarity">
    <text evidence="2 14 15">Belongs to the TonB-dependent receptor family.</text>
</comment>
<feature type="domain" description="TonB-dependent receptor-like beta-barrel" evidence="18">
    <location>
        <begin position="258"/>
        <end position="704"/>
    </location>
</feature>
<keyword evidence="11 14" id="KW-0472">Membrane</keyword>
<keyword evidence="12 20" id="KW-0675">Receptor</keyword>
<evidence type="ECO:0000313" key="21">
    <source>
        <dbReference type="Proteomes" id="UP000542776"/>
    </source>
</evidence>
<evidence type="ECO:0000256" key="12">
    <source>
        <dbReference type="ARBA" id="ARBA00023170"/>
    </source>
</evidence>
<evidence type="ECO:0000256" key="2">
    <source>
        <dbReference type="ARBA" id="ARBA00009810"/>
    </source>
</evidence>
<keyword evidence="13 14" id="KW-0998">Cell outer membrane</keyword>
<dbReference type="InterPro" id="IPR037066">
    <property type="entry name" value="Plug_dom_sf"/>
</dbReference>
<evidence type="ECO:0000313" key="20">
    <source>
        <dbReference type="EMBL" id="MBB3998022.1"/>
    </source>
</evidence>
<evidence type="ECO:0000256" key="17">
    <source>
        <dbReference type="SAM" id="SignalP"/>
    </source>
</evidence>
<feature type="signal peptide" evidence="17">
    <location>
        <begin position="1"/>
        <end position="19"/>
    </location>
</feature>
<evidence type="ECO:0000256" key="6">
    <source>
        <dbReference type="ARBA" id="ARBA00022692"/>
    </source>
</evidence>
<keyword evidence="8" id="KW-0408">Iron</keyword>
<dbReference type="InterPro" id="IPR012910">
    <property type="entry name" value="Plug_dom"/>
</dbReference>
<dbReference type="RefSeq" id="WP_183199553.1">
    <property type="nucleotide sequence ID" value="NZ_JACIEK010000003.1"/>
</dbReference>
<dbReference type="GO" id="GO:0038023">
    <property type="term" value="F:signaling receptor activity"/>
    <property type="evidence" value="ECO:0007669"/>
    <property type="project" value="InterPro"/>
</dbReference>
<feature type="region of interest" description="Disordered" evidence="16">
    <location>
        <begin position="42"/>
        <end position="62"/>
    </location>
</feature>
<comment type="caution">
    <text evidence="20">The sequence shown here is derived from an EMBL/GenBank/DDBJ whole genome shotgun (WGS) entry which is preliminary data.</text>
</comment>
<evidence type="ECO:0000259" key="19">
    <source>
        <dbReference type="Pfam" id="PF07715"/>
    </source>
</evidence>
<dbReference type="PANTHER" id="PTHR32552:SF68">
    <property type="entry name" value="FERRICHROME OUTER MEMBRANE TRANSPORTER_PHAGE RECEPTOR"/>
    <property type="match status" value="1"/>
</dbReference>
<dbReference type="Proteomes" id="UP000542776">
    <property type="component" value="Unassembled WGS sequence"/>
</dbReference>
<evidence type="ECO:0000256" key="3">
    <source>
        <dbReference type="ARBA" id="ARBA00022448"/>
    </source>
</evidence>
<comment type="subcellular location">
    <subcellularLocation>
        <location evidence="1 14">Cell outer membrane</location>
        <topology evidence="1 14">Multi-pass membrane protein</topology>
    </subcellularLocation>
</comment>
<evidence type="ECO:0000256" key="4">
    <source>
        <dbReference type="ARBA" id="ARBA00022452"/>
    </source>
</evidence>
<keyword evidence="4 14" id="KW-1134">Transmembrane beta strand</keyword>
<dbReference type="Pfam" id="PF00593">
    <property type="entry name" value="TonB_dep_Rec_b-barrel"/>
    <property type="match status" value="1"/>
</dbReference>
<sequence length="735" mass="79327">MPRPAFPLLALLTAGTALGGLCLPAVAQTSVVLDTVTVEADGGAAEGTGTGTGTAESATGPVNGYVAKRTSTGSKTDAPLVEVPQSVSVVGREEIDDRGAQKLDEVLRYTPGVLAGAFGPDSDTDWIYIRGFDATQTGIFLDGLQLFQYAFAGFIVDPFLLERVEVLRGPASVLYGGSNAGGIVNSVSKRADGTRHAYVEGGLTDDPNGYLGVDLGNRFSEDSPWSYRVVGRVKGGDTQTDTADNIRGVIAPSLHFAPDADTSLDIYATYQADEQRHTNGFFPYAGTVTQEAFGRIPRSLYTNEPDLDQFSARQATLGYDLEHRVDETLTLRSNTRYADVTRSEYGPYLFGYYDAASGFGGFAEPVNGLAALNRLNFFHDTQAGLFTTDNQAEIHLDTGPLEHTLLAGIDYKNYRISQVQAVGSAPPLDIVNPFYSNTLSPLFAPYLDEKVELNQLGLYAQDQIKFGGGWILTLNGRHDTVWIDRDDRSAGDNDYDGNDDALSGRAGLGYEFANGIVPYVSVSRFFNPQVGTDANGNAVKPQEGEQYEVGVKYAPTDIDVVVTASLFDLTRRNTLQSDANFVPRAVGEIRSRGVELEAKANLTDDWNVVGSFTAYDLEIREDANPAIVGNQPFLVPEVIGSLWLNYEVPTGQLEGVELGGGIRYIGSSYADNENKLKVPDATVFDARIAYEKDDWGVSLNVNNVFDKRYVAGCQGALTCGYAEGRSGLLKANFKF</sequence>
<evidence type="ECO:0000256" key="9">
    <source>
        <dbReference type="ARBA" id="ARBA00023065"/>
    </source>
</evidence>
<proteinExistence type="inferred from homology"/>
<dbReference type="EMBL" id="JACIEK010000003">
    <property type="protein sequence ID" value="MBB3998022.1"/>
    <property type="molecule type" value="Genomic_DNA"/>
</dbReference>
<dbReference type="SUPFAM" id="SSF56935">
    <property type="entry name" value="Porins"/>
    <property type="match status" value="1"/>
</dbReference>
<feature type="chain" id="PRO_5030578421" evidence="17">
    <location>
        <begin position="20"/>
        <end position="735"/>
    </location>
</feature>
<evidence type="ECO:0000256" key="14">
    <source>
        <dbReference type="PROSITE-ProRule" id="PRU01360"/>
    </source>
</evidence>
<evidence type="ECO:0000256" key="1">
    <source>
        <dbReference type="ARBA" id="ARBA00004571"/>
    </source>
</evidence>
<dbReference type="InterPro" id="IPR036942">
    <property type="entry name" value="Beta-barrel_TonB_sf"/>
</dbReference>
<dbReference type="NCBIfam" id="NF010651">
    <property type="entry name" value="PRK14050.1"/>
    <property type="match status" value="1"/>
</dbReference>
<evidence type="ECO:0000256" key="15">
    <source>
        <dbReference type="RuleBase" id="RU003357"/>
    </source>
</evidence>
<keyword evidence="9" id="KW-0406">Ion transport</keyword>
<evidence type="ECO:0000256" key="13">
    <source>
        <dbReference type="ARBA" id="ARBA00023237"/>
    </source>
</evidence>
<evidence type="ECO:0000256" key="10">
    <source>
        <dbReference type="ARBA" id="ARBA00023077"/>
    </source>
</evidence>
<dbReference type="InterPro" id="IPR010105">
    <property type="entry name" value="TonB_sidphr_rcpt"/>
</dbReference>
<dbReference type="Gene3D" id="2.170.130.10">
    <property type="entry name" value="TonB-dependent receptor, plug domain"/>
    <property type="match status" value="1"/>
</dbReference>
<dbReference type="AlphaFoldDB" id="A0A7W6EEQ3"/>
<dbReference type="CDD" id="cd01347">
    <property type="entry name" value="ligand_gated_channel"/>
    <property type="match status" value="1"/>
</dbReference>
<evidence type="ECO:0000256" key="16">
    <source>
        <dbReference type="SAM" id="MobiDB-lite"/>
    </source>
</evidence>
<dbReference type="InterPro" id="IPR000531">
    <property type="entry name" value="Beta-barrel_TonB"/>
</dbReference>
<organism evidence="20 21">
    <name type="scientific">Aureimonas pseudogalii</name>
    <dbReference type="NCBI Taxonomy" id="1744844"/>
    <lineage>
        <taxon>Bacteria</taxon>
        <taxon>Pseudomonadati</taxon>
        <taxon>Pseudomonadota</taxon>
        <taxon>Alphaproteobacteria</taxon>
        <taxon>Hyphomicrobiales</taxon>
        <taxon>Aurantimonadaceae</taxon>
        <taxon>Aureimonas</taxon>
    </lineage>
</organism>
<keyword evidence="5" id="KW-0410">Iron transport</keyword>
<gene>
    <name evidence="20" type="ORF">GGR04_001860</name>
</gene>
<reference evidence="20 21" key="1">
    <citation type="submission" date="2020-08" db="EMBL/GenBank/DDBJ databases">
        <title>Genomic Encyclopedia of Type Strains, Phase IV (KMG-IV): sequencing the most valuable type-strain genomes for metagenomic binning, comparative biology and taxonomic classification.</title>
        <authorList>
            <person name="Goeker M."/>
        </authorList>
    </citation>
    <scope>NUCLEOTIDE SEQUENCE [LARGE SCALE GENOMIC DNA]</scope>
    <source>
        <strain evidence="20 21">DSM 102238</strain>
    </source>
</reference>
<protein>
    <submittedName>
        <fullName evidence="20">Iron complex outermembrane receptor protein</fullName>
    </submittedName>
</protein>
<evidence type="ECO:0000256" key="11">
    <source>
        <dbReference type="ARBA" id="ARBA00023136"/>
    </source>
</evidence>
<dbReference type="FunFam" id="2.170.130.10:FF:000001">
    <property type="entry name" value="Catecholate siderophore TonB-dependent receptor"/>
    <property type="match status" value="1"/>
</dbReference>
<keyword evidence="3 14" id="KW-0813">Transport</keyword>
<dbReference type="Pfam" id="PF07715">
    <property type="entry name" value="Plug"/>
    <property type="match status" value="1"/>
</dbReference>
<dbReference type="PROSITE" id="PS52016">
    <property type="entry name" value="TONB_DEPENDENT_REC_3"/>
    <property type="match status" value="1"/>
</dbReference>
<evidence type="ECO:0000256" key="7">
    <source>
        <dbReference type="ARBA" id="ARBA00022729"/>
    </source>
</evidence>
<dbReference type="GO" id="GO:0015344">
    <property type="term" value="F:siderophore uptake transmembrane transporter activity"/>
    <property type="evidence" value="ECO:0007669"/>
    <property type="project" value="TreeGrafter"/>
</dbReference>